<feature type="domain" description="Reverse transcriptase" evidence="2">
    <location>
        <begin position="833"/>
        <end position="1088"/>
    </location>
</feature>
<accession>A0A8H7PWJ2</accession>
<dbReference type="EMBL" id="JAEPRA010000009">
    <property type="protein sequence ID" value="KAG2180784.1"/>
    <property type="molecule type" value="Genomic_DNA"/>
</dbReference>
<feature type="region of interest" description="Disordered" evidence="1">
    <location>
        <begin position="1402"/>
        <end position="1421"/>
    </location>
</feature>
<comment type="caution">
    <text evidence="3">The sequence shown here is derived from an EMBL/GenBank/DDBJ whole genome shotgun (WGS) entry which is preliminary data.</text>
</comment>
<gene>
    <name evidence="3" type="ORF">INT44_003791</name>
</gene>
<evidence type="ECO:0000313" key="4">
    <source>
        <dbReference type="Proteomes" id="UP000612746"/>
    </source>
</evidence>
<protein>
    <recommendedName>
        <fullName evidence="2">Reverse transcriptase domain-containing protein</fullName>
    </recommendedName>
</protein>
<proteinExistence type="predicted"/>
<dbReference type="InterPro" id="IPR043502">
    <property type="entry name" value="DNA/RNA_pol_sf"/>
</dbReference>
<dbReference type="Gene3D" id="3.60.10.10">
    <property type="entry name" value="Endonuclease/exonuclease/phosphatase"/>
    <property type="match status" value="1"/>
</dbReference>
<dbReference type="PROSITE" id="PS50878">
    <property type="entry name" value="RT_POL"/>
    <property type="match status" value="1"/>
</dbReference>
<dbReference type="InterPro" id="IPR036691">
    <property type="entry name" value="Endo/exonu/phosph_ase_sf"/>
</dbReference>
<dbReference type="CDD" id="cd01650">
    <property type="entry name" value="RT_nLTR_like"/>
    <property type="match status" value="1"/>
</dbReference>
<keyword evidence="4" id="KW-1185">Reference proteome</keyword>
<evidence type="ECO:0000259" key="2">
    <source>
        <dbReference type="PROSITE" id="PS50878"/>
    </source>
</evidence>
<dbReference type="OrthoDB" id="2272068at2759"/>
<dbReference type="Pfam" id="PF14529">
    <property type="entry name" value="Exo_endo_phos_2"/>
    <property type="match status" value="1"/>
</dbReference>
<name>A0A8H7PWJ2_9FUNG</name>
<dbReference type="Proteomes" id="UP000612746">
    <property type="component" value="Unassembled WGS sequence"/>
</dbReference>
<reference evidence="3" key="1">
    <citation type="submission" date="2020-12" db="EMBL/GenBank/DDBJ databases">
        <title>Metabolic potential, ecology and presence of endohyphal bacteria is reflected in genomic diversity of Mucoromycotina.</title>
        <authorList>
            <person name="Muszewska A."/>
            <person name="Okrasinska A."/>
            <person name="Steczkiewicz K."/>
            <person name="Drgas O."/>
            <person name="Orlowska M."/>
            <person name="Perlinska-Lenart U."/>
            <person name="Aleksandrzak-Piekarczyk T."/>
            <person name="Szatraj K."/>
            <person name="Zielenkiewicz U."/>
            <person name="Pilsyk S."/>
            <person name="Malc E."/>
            <person name="Mieczkowski P."/>
            <person name="Kruszewska J.S."/>
            <person name="Biernat P."/>
            <person name="Pawlowska J."/>
        </authorList>
    </citation>
    <scope>NUCLEOTIDE SEQUENCE</scope>
    <source>
        <strain evidence="3">WA0000051536</strain>
    </source>
</reference>
<sequence length="1421" mass="159552">MPMHATRSRTPLRAVAQVTAEESGGPERCPQCLRSDSLSHQPASPTSFAHMVCNACDIRVDYEENQSAPPAPTTPAVPDFYLELQQLKQTVKTLVAKVSGFDEILAENASLKRTVAAMKEEMKQLRTSHSSQPQHKTTTTTPAVPSTNPSPTANRSWANIASAKSSRPISSERKRSTAARAFQTIEGPQGYEFVYIQRHRRMDRSDIRRRLRHIGLDTSRIMDITFPSRNALGLLIHIQYKTEMCALLNESKITPLTAFDPLDPKHIADPKHDTLSANDRAILASQLHRERLTRGLKFMRPHVAPAVAKAYAAIGWIDESDIPARSIQHREHPAAAFQNYGSERLWNANGLQATAVDDVLQHSHSFDLLCITETWLLPPSRLPTTWTQYHQYGIPVQGNFRGSLGITTLISPSCTLDILHIPSTNPYMMKFKIKQFIIIVCYFPPSLEDEQVFSQLDSIPLTPNTILCGDLNARMATLTGDTSTTTRGRKLEQWIIDREMHVWNSDLAFGIPTYSTYRNETLHQSIIDLFISNFPPTGATMEVFSELSLGSDHRLLSAAFDIDEDDNHTTTPTSSPCRRLWNLSRLQEDEPYDLYVSLFTDASQDLQTKLLNLIDHPTGDCPPIDDLADELNELIYSALTQSLGSKNPRPKHWKWFWTPSLEAAAKLRDNCFRRWKRSKGMDKLYWWDQQRAAHIAFRKDVKRSRRQAYRSFCEALERDFTRATSKIKNIRRRRQIQHTYAHPDGPQAAAETMAQHLASVCNGSLLPANRPRPPAVSSPPHGMDNCPFDNLTVEAAIRRLPNRKAPGADHLRAEMLKPLLSVLTPLLCNLYQLCWRWSYVPRLWRHAQVCPIFKKGDPTAASNYRPISLTSILRKAMEYCLAPDVQLHSPDIDLAQGGFRPRRSAMDQALCLHELMLIHYKRRHRPAVVAFLDIKAAYDTVDRNIIWDALATTTTPAPLLSLLQNLFDDVTMSVSLSNCLSTPSSPSTGVLQGSVLSPHLYSIYVNSLPAELRARASNLTTTVGEANVAINSLLFADDVALFGTAGEVQAMLDVAGAHSMRLGYRWSPTKCAILNADGARFTLYGETLPSVNEFVYLGIPFQKGGMSTPALIRHRTPGTIMAMATLQAIGARPSGFSAVLSSRLYRTFIRPKFEYGLAICRLTATDTTAIDNLQNRCFRMITGGHPTSPVSVFRHLCDLPSMSERALILGMKFCARLEELPEDCLLVMLLPLAPAFGRLAFIQQNPLFCALPSPTPTELKPFITAFRLERLAKDRVHPKKLLLSRCKPTLGIDPILTVPATRRERSRLIRWRMGWLPGKPKPCPCSLDHTSPRHLAQCFLLPLPLWEHLPSSPGTHPIDSALNQIPEPHRPAPPFWANLLLLLYKVEQLCLTEVMTQVEPPPGSYWTHRNLHPERTPSPLL</sequence>
<organism evidence="3 4">
    <name type="scientific">Umbelopsis vinacea</name>
    <dbReference type="NCBI Taxonomy" id="44442"/>
    <lineage>
        <taxon>Eukaryota</taxon>
        <taxon>Fungi</taxon>
        <taxon>Fungi incertae sedis</taxon>
        <taxon>Mucoromycota</taxon>
        <taxon>Mucoromycotina</taxon>
        <taxon>Umbelopsidomycetes</taxon>
        <taxon>Umbelopsidales</taxon>
        <taxon>Umbelopsidaceae</taxon>
        <taxon>Umbelopsis</taxon>
    </lineage>
</organism>
<evidence type="ECO:0000313" key="3">
    <source>
        <dbReference type="EMBL" id="KAG2180784.1"/>
    </source>
</evidence>
<feature type="compositionally biased region" description="Low complexity" evidence="1">
    <location>
        <begin position="127"/>
        <end position="153"/>
    </location>
</feature>
<dbReference type="Pfam" id="PF00078">
    <property type="entry name" value="RVT_1"/>
    <property type="match status" value="1"/>
</dbReference>
<dbReference type="InterPro" id="IPR000477">
    <property type="entry name" value="RT_dom"/>
</dbReference>
<dbReference type="PANTHER" id="PTHR19446">
    <property type="entry name" value="REVERSE TRANSCRIPTASES"/>
    <property type="match status" value="1"/>
</dbReference>
<evidence type="ECO:0000256" key="1">
    <source>
        <dbReference type="SAM" id="MobiDB-lite"/>
    </source>
</evidence>
<dbReference type="GO" id="GO:0003824">
    <property type="term" value="F:catalytic activity"/>
    <property type="evidence" value="ECO:0007669"/>
    <property type="project" value="InterPro"/>
</dbReference>
<feature type="compositionally biased region" description="Polar residues" evidence="1">
    <location>
        <begin position="154"/>
        <end position="169"/>
    </location>
</feature>
<dbReference type="SUPFAM" id="SSF56672">
    <property type="entry name" value="DNA/RNA polymerases"/>
    <property type="match status" value="1"/>
</dbReference>
<dbReference type="InterPro" id="IPR005135">
    <property type="entry name" value="Endo/exonuclease/phosphatase"/>
</dbReference>
<dbReference type="SUPFAM" id="SSF56219">
    <property type="entry name" value="DNase I-like"/>
    <property type="match status" value="1"/>
</dbReference>
<feature type="region of interest" description="Disordered" evidence="1">
    <location>
        <begin position="124"/>
        <end position="180"/>
    </location>
</feature>